<dbReference type="GeneID" id="66563813"/>
<organism evidence="1 2">
    <name type="scientific">Dickeya fangzhongdai</name>
    <dbReference type="NCBI Taxonomy" id="1778540"/>
    <lineage>
        <taxon>Bacteria</taxon>
        <taxon>Pseudomonadati</taxon>
        <taxon>Pseudomonadota</taxon>
        <taxon>Gammaproteobacteria</taxon>
        <taxon>Enterobacterales</taxon>
        <taxon>Pectobacteriaceae</taxon>
        <taxon>Dickeya</taxon>
    </lineage>
</organism>
<keyword evidence="2" id="KW-1185">Reference proteome</keyword>
<evidence type="ECO:0000313" key="1">
    <source>
        <dbReference type="EMBL" id="ATZ93494.1"/>
    </source>
</evidence>
<evidence type="ECO:0000313" key="2">
    <source>
        <dbReference type="Proteomes" id="UP000231901"/>
    </source>
</evidence>
<name>A0A2K8QJ47_9GAMM</name>
<dbReference type="KEGG" id="dfn:CVE23_05595"/>
<accession>A0A2K8QJ47</accession>
<proteinExistence type="predicted"/>
<dbReference type="Proteomes" id="UP000231901">
    <property type="component" value="Chromosome"/>
</dbReference>
<dbReference type="AlphaFoldDB" id="A0A2K8QJ47"/>
<reference evidence="2" key="1">
    <citation type="journal article" date="2018" name="Genome Announc.">
        <title>Complete genome sequence of a Dickeya fangzhongdai type strain causing bleeding canker of pear tree trunks.</title>
        <authorList>
            <person name="Zhao Y."/>
            <person name="Tian Y."/>
            <person name="Li X."/>
            <person name="Hu B."/>
        </authorList>
    </citation>
    <scope>NUCLEOTIDE SEQUENCE [LARGE SCALE GENOMIC DNA]</scope>
    <source>
        <strain evidence="2">DSM 101947</strain>
    </source>
</reference>
<gene>
    <name evidence="1" type="ORF">CVE23_05595</name>
</gene>
<sequence length="194" mass="22350">MDAKKLQKAYVSMLYSNNYQISGADTEYQYLAQTMDSERLIVERAARQRNLRTVLYSDMHFSPRFFSKEQFLTLVIAYCESDSFWNWNSRTLIESFCSFVVEKSDLTEEEKTIFLIDGIYSGISTNSGNSPWESKISHVAEKSTTEEIILDRYFSLSLLNKADHLSDVTFENKTACLRLHNENGKVAISLKETA</sequence>
<dbReference type="RefSeq" id="WP_100849076.1">
    <property type="nucleotide sequence ID" value="NZ_BMJF01000004.1"/>
</dbReference>
<dbReference type="EMBL" id="CP025003">
    <property type="protein sequence ID" value="ATZ93494.1"/>
    <property type="molecule type" value="Genomic_DNA"/>
</dbReference>
<protein>
    <submittedName>
        <fullName evidence="1">Uncharacterized protein</fullName>
    </submittedName>
</protein>